<sequence length="205" mass="24088">MQTNSTKELLAEVRKSYRLLYSYQKRILDLVDFIGKKYGLNYDGGYPKFSSPGPRNGSGRLDLWAWDWLNMYFYEFHFQNKKAGEDTIYFSIFLMNDSGFFETHNENKIGKTSVSKFAEVEDSTSDLIFVVGKNLWDGWGYNWDEPEFILNESGEKRKGNNKYMIFKHYALDLFEDENGAMKCIKDFEALCKENNIKLKVLDQKI</sequence>
<dbReference type="RefSeq" id="WP_107823762.1">
    <property type="nucleotide sequence ID" value="NZ_QAAD01000027.1"/>
</dbReference>
<keyword evidence="2" id="KW-1185">Reference proteome</keyword>
<gene>
    <name evidence="1" type="ORF">C8N47_12733</name>
</gene>
<accession>A0A2T5BXM0</accession>
<evidence type="ECO:0000313" key="2">
    <source>
        <dbReference type="Proteomes" id="UP000243525"/>
    </source>
</evidence>
<name>A0A2T5BXM0_9BACT</name>
<organism evidence="1 2">
    <name type="scientific">Mangrovibacterium marinum</name>
    <dbReference type="NCBI Taxonomy" id="1639118"/>
    <lineage>
        <taxon>Bacteria</taxon>
        <taxon>Pseudomonadati</taxon>
        <taxon>Bacteroidota</taxon>
        <taxon>Bacteroidia</taxon>
        <taxon>Marinilabiliales</taxon>
        <taxon>Prolixibacteraceae</taxon>
        <taxon>Mangrovibacterium</taxon>
    </lineage>
</organism>
<protein>
    <submittedName>
        <fullName evidence="1">Uncharacterized protein</fullName>
    </submittedName>
</protein>
<reference evidence="1 2" key="1">
    <citation type="submission" date="2018-04" db="EMBL/GenBank/DDBJ databases">
        <title>Genomic Encyclopedia of Archaeal and Bacterial Type Strains, Phase II (KMG-II): from individual species to whole genera.</title>
        <authorList>
            <person name="Goeker M."/>
        </authorList>
    </citation>
    <scope>NUCLEOTIDE SEQUENCE [LARGE SCALE GENOMIC DNA]</scope>
    <source>
        <strain evidence="1 2">DSM 28823</strain>
    </source>
</reference>
<dbReference type="Proteomes" id="UP000243525">
    <property type="component" value="Unassembled WGS sequence"/>
</dbReference>
<dbReference type="AlphaFoldDB" id="A0A2T5BXM0"/>
<dbReference type="EMBL" id="QAAD01000027">
    <property type="protein sequence ID" value="PTN05311.1"/>
    <property type="molecule type" value="Genomic_DNA"/>
</dbReference>
<evidence type="ECO:0000313" key="1">
    <source>
        <dbReference type="EMBL" id="PTN05311.1"/>
    </source>
</evidence>
<proteinExistence type="predicted"/>
<comment type="caution">
    <text evidence="1">The sequence shown here is derived from an EMBL/GenBank/DDBJ whole genome shotgun (WGS) entry which is preliminary data.</text>
</comment>
<dbReference type="OrthoDB" id="1452526at2"/>